<dbReference type="GO" id="GO:0016787">
    <property type="term" value="F:hydrolase activity"/>
    <property type="evidence" value="ECO:0007669"/>
    <property type="project" value="UniProtKB-KW"/>
</dbReference>
<dbReference type="Pfam" id="PF00293">
    <property type="entry name" value="NUDIX"/>
    <property type="match status" value="1"/>
</dbReference>
<dbReference type="PROSITE" id="PS00893">
    <property type="entry name" value="NUDIX_BOX"/>
    <property type="match status" value="1"/>
</dbReference>
<dbReference type="Proteomes" id="UP001239397">
    <property type="component" value="Chromosome"/>
</dbReference>
<dbReference type="Gene3D" id="3.90.79.10">
    <property type="entry name" value="Nucleoside Triphosphate Pyrophosphohydrolase"/>
    <property type="match status" value="1"/>
</dbReference>
<protein>
    <submittedName>
        <fullName evidence="5">NUDIX hydrolase</fullName>
    </submittedName>
</protein>
<evidence type="ECO:0000313" key="5">
    <source>
        <dbReference type="EMBL" id="WIY06966.1"/>
    </source>
</evidence>
<evidence type="ECO:0000256" key="1">
    <source>
        <dbReference type="ARBA" id="ARBA00001946"/>
    </source>
</evidence>
<comment type="cofactor">
    <cofactor evidence="1">
        <name>Mg(2+)</name>
        <dbReference type="ChEBI" id="CHEBI:18420"/>
    </cofactor>
</comment>
<dbReference type="PROSITE" id="PS51462">
    <property type="entry name" value="NUDIX"/>
    <property type="match status" value="1"/>
</dbReference>
<gene>
    <name evidence="5" type="ORF">QRX60_25070</name>
</gene>
<keyword evidence="3" id="KW-1133">Transmembrane helix</keyword>
<dbReference type="EMBL" id="CP127295">
    <property type="protein sequence ID" value="WIY06966.1"/>
    <property type="molecule type" value="Genomic_DNA"/>
</dbReference>
<dbReference type="InterPro" id="IPR020084">
    <property type="entry name" value="NUDIX_hydrolase_CS"/>
</dbReference>
<dbReference type="PANTHER" id="PTHR43046:SF14">
    <property type="entry name" value="MUTT_NUDIX FAMILY PROTEIN"/>
    <property type="match status" value="1"/>
</dbReference>
<dbReference type="RefSeq" id="WP_286003216.1">
    <property type="nucleotide sequence ID" value="NZ_CP127295.1"/>
</dbReference>
<dbReference type="CDD" id="cd04688">
    <property type="entry name" value="NUDIX_Hydrolase"/>
    <property type="match status" value="1"/>
</dbReference>
<dbReference type="SUPFAM" id="SSF55811">
    <property type="entry name" value="Nudix"/>
    <property type="match status" value="1"/>
</dbReference>
<feature type="transmembrane region" description="Helical" evidence="3">
    <location>
        <begin position="15"/>
        <end position="37"/>
    </location>
</feature>
<evidence type="ECO:0000259" key="4">
    <source>
        <dbReference type="PROSITE" id="PS51462"/>
    </source>
</evidence>
<keyword evidence="3" id="KW-0812">Transmembrane</keyword>
<accession>A0A9Y2K0E8</accession>
<feature type="domain" description="Nudix hydrolase" evidence="4">
    <location>
        <begin position="50"/>
        <end position="189"/>
    </location>
</feature>
<dbReference type="InterPro" id="IPR000086">
    <property type="entry name" value="NUDIX_hydrolase_dom"/>
</dbReference>
<name>A0A9Y2K0E8_9PSEU</name>
<sequence>MGIVVVAVAGVFGALWAWLAVGVLLVVGVGGLAWGVLRERRTDSVASMGSSIRPIALGLIRRRDQILVFEGRDDVKGETYYRPLGGGVEFGERSDDALVREFREELDAEIVVKERLGVLENVFAWRGNPGHEIAFIYEAEFVDPELYARDAMKILDDPATAGWVDLRDFRDGGKILYPHGLTELLSSEH</sequence>
<organism evidence="5 6">
    <name type="scientific">Amycolatopsis mongoliensis</name>
    <dbReference type="NCBI Taxonomy" id="715475"/>
    <lineage>
        <taxon>Bacteria</taxon>
        <taxon>Bacillati</taxon>
        <taxon>Actinomycetota</taxon>
        <taxon>Actinomycetes</taxon>
        <taxon>Pseudonocardiales</taxon>
        <taxon>Pseudonocardiaceae</taxon>
        <taxon>Amycolatopsis</taxon>
    </lineage>
</organism>
<proteinExistence type="predicted"/>
<evidence type="ECO:0000313" key="6">
    <source>
        <dbReference type="Proteomes" id="UP001239397"/>
    </source>
</evidence>
<dbReference type="KEGG" id="amog:QRX60_25070"/>
<evidence type="ECO:0000256" key="2">
    <source>
        <dbReference type="ARBA" id="ARBA00022801"/>
    </source>
</evidence>
<dbReference type="AlphaFoldDB" id="A0A9Y2K0E8"/>
<dbReference type="PANTHER" id="PTHR43046">
    <property type="entry name" value="GDP-MANNOSE MANNOSYL HYDROLASE"/>
    <property type="match status" value="1"/>
</dbReference>
<keyword evidence="6" id="KW-1185">Reference proteome</keyword>
<reference evidence="5 6" key="1">
    <citation type="submission" date="2023-06" db="EMBL/GenBank/DDBJ databases">
        <authorList>
            <person name="Oyuntsetseg B."/>
            <person name="Kim S.B."/>
        </authorList>
    </citation>
    <scope>NUCLEOTIDE SEQUENCE [LARGE SCALE GENOMIC DNA]</scope>
    <source>
        <strain evidence="5 6">4-36</strain>
    </source>
</reference>
<dbReference type="InterPro" id="IPR015797">
    <property type="entry name" value="NUDIX_hydrolase-like_dom_sf"/>
</dbReference>
<evidence type="ECO:0000256" key="3">
    <source>
        <dbReference type="SAM" id="Phobius"/>
    </source>
</evidence>
<keyword evidence="3" id="KW-0472">Membrane</keyword>
<keyword evidence="2 5" id="KW-0378">Hydrolase</keyword>